<dbReference type="InterPro" id="IPR036259">
    <property type="entry name" value="MFS_trans_sf"/>
</dbReference>
<evidence type="ECO:0000259" key="6">
    <source>
        <dbReference type="PROSITE" id="PS50850"/>
    </source>
</evidence>
<dbReference type="InterPro" id="IPR011701">
    <property type="entry name" value="MFS"/>
</dbReference>
<dbReference type="PANTHER" id="PTHR42718:SF40">
    <property type="entry name" value="METHYLENOMYCIN A RESISTANCE PROTEIN"/>
    <property type="match status" value="1"/>
</dbReference>
<dbReference type="Gene3D" id="1.20.1250.20">
    <property type="entry name" value="MFS general substrate transporter like domains"/>
    <property type="match status" value="1"/>
</dbReference>
<dbReference type="CDD" id="cd17321">
    <property type="entry name" value="MFS_MMR_MDR_like"/>
    <property type="match status" value="1"/>
</dbReference>
<evidence type="ECO:0000313" key="7">
    <source>
        <dbReference type="EMBL" id="GAA4602330.1"/>
    </source>
</evidence>
<feature type="transmembrane region" description="Helical" evidence="5">
    <location>
        <begin position="103"/>
        <end position="123"/>
    </location>
</feature>
<feature type="transmembrane region" description="Helical" evidence="5">
    <location>
        <begin position="192"/>
        <end position="215"/>
    </location>
</feature>
<name>A0ABP8TCM7_9ACTN</name>
<dbReference type="Proteomes" id="UP001500212">
    <property type="component" value="Unassembled WGS sequence"/>
</dbReference>
<evidence type="ECO:0000256" key="2">
    <source>
        <dbReference type="ARBA" id="ARBA00022692"/>
    </source>
</evidence>
<feature type="domain" description="Major facilitator superfamily (MFS) profile" evidence="6">
    <location>
        <begin position="10"/>
        <end position="449"/>
    </location>
</feature>
<evidence type="ECO:0000256" key="5">
    <source>
        <dbReference type="SAM" id="Phobius"/>
    </source>
</evidence>
<feature type="transmembrane region" description="Helical" evidence="5">
    <location>
        <begin position="48"/>
        <end position="69"/>
    </location>
</feature>
<dbReference type="RefSeq" id="WP_345348075.1">
    <property type="nucleotide sequence ID" value="NZ_BAABHJ010000002.1"/>
</dbReference>
<gene>
    <name evidence="7" type="ORF">GCM10023195_06980</name>
</gene>
<feature type="transmembrane region" description="Helical" evidence="5">
    <location>
        <begin position="299"/>
        <end position="317"/>
    </location>
</feature>
<comment type="subcellular location">
    <subcellularLocation>
        <location evidence="1">Cell membrane</location>
        <topology evidence="1">Multi-pass membrane protein</topology>
    </subcellularLocation>
</comment>
<evidence type="ECO:0000256" key="3">
    <source>
        <dbReference type="ARBA" id="ARBA00022989"/>
    </source>
</evidence>
<evidence type="ECO:0000256" key="4">
    <source>
        <dbReference type="ARBA" id="ARBA00023136"/>
    </source>
</evidence>
<dbReference type="PROSITE" id="PS50850">
    <property type="entry name" value="MFS"/>
    <property type="match status" value="1"/>
</dbReference>
<feature type="transmembrane region" description="Helical" evidence="5">
    <location>
        <begin position="263"/>
        <end position="287"/>
    </location>
</feature>
<feature type="transmembrane region" description="Helical" evidence="5">
    <location>
        <begin position="423"/>
        <end position="442"/>
    </location>
</feature>
<dbReference type="InterPro" id="IPR020846">
    <property type="entry name" value="MFS_dom"/>
</dbReference>
<dbReference type="Gene3D" id="1.20.1720.10">
    <property type="entry name" value="Multidrug resistance protein D"/>
    <property type="match status" value="1"/>
</dbReference>
<feature type="transmembrane region" description="Helical" evidence="5">
    <location>
        <begin position="400"/>
        <end position="417"/>
    </location>
</feature>
<organism evidence="7 8">
    <name type="scientific">Actinoallomurus liliacearum</name>
    <dbReference type="NCBI Taxonomy" id="1080073"/>
    <lineage>
        <taxon>Bacteria</taxon>
        <taxon>Bacillati</taxon>
        <taxon>Actinomycetota</taxon>
        <taxon>Actinomycetes</taxon>
        <taxon>Streptosporangiales</taxon>
        <taxon>Thermomonosporaceae</taxon>
        <taxon>Actinoallomurus</taxon>
    </lineage>
</organism>
<keyword evidence="3 5" id="KW-1133">Transmembrane helix</keyword>
<dbReference type="Pfam" id="PF07690">
    <property type="entry name" value="MFS_1"/>
    <property type="match status" value="1"/>
</dbReference>
<sequence length="487" mass="49768">MPKIPPGPMKITALAAGFLMASLDTTVMQVAGATIQERLHASLSQLTWAVDGYVLTFAALLMLAGGLANRVGARRVYMWGMGIFGVASLASALAPGIEVLIGARLLQGAGAALFMPSSLALLVRAFPDARERIKVLGVWSAIVSSSMALGPTAGGIMVGAFGWRSIFLINVPIGIAGMLLTRRHIAGAGGDARPLAAPGHGAVIVLLAGISFALIEGPQLGWAAAPVIGAVAAAALAAVLLIGREYRTDNQVMPWTLFRRARFTGANAVGFLFNAAFYGSLFVIGLYVQHARGASPLQAGLEILPLTIFIPFSNIAFARISVRVAAGPLLTVPLVVAGAASLALVALSPSTPYWMLAVALGLTSIAGGIISPAMTAAMVDATGTRHANTAGSILNANRQIGSLIGIASIGAVLAGSPDWTAGAALSFLLVGAAYLAAALIAWRLIHLPERREATAAAGGDRVESFVRGGEPDLALAEVADHGDQTLG</sequence>
<keyword evidence="8" id="KW-1185">Reference proteome</keyword>
<feature type="transmembrane region" description="Helical" evidence="5">
    <location>
        <begin position="329"/>
        <end position="347"/>
    </location>
</feature>
<reference evidence="8" key="1">
    <citation type="journal article" date="2019" name="Int. J. Syst. Evol. Microbiol.">
        <title>The Global Catalogue of Microorganisms (GCM) 10K type strain sequencing project: providing services to taxonomists for standard genome sequencing and annotation.</title>
        <authorList>
            <consortium name="The Broad Institute Genomics Platform"/>
            <consortium name="The Broad Institute Genome Sequencing Center for Infectious Disease"/>
            <person name="Wu L."/>
            <person name="Ma J."/>
        </authorList>
    </citation>
    <scope>NUCLEOTIDE SEQUENCE [LARGE SCALE GENOMIC DNA]</scope>
    <source>
        <strain evidence="8">JCM 17938</strain>
    </source>
</reference>
<feature type="transmembrane region" description="Helical" evidence="5">
    <location>
        <begin position="135"/>
        <end position="156"/>
    </location>
</feature>
<feature type="transmembrane region" description="Helical" evidence="5">
    <location>
        <begin position="162"/>
        <end position="180"/>
    </location>
</feature>
<dbReference type="SUPFAM" id="SSF103473">
    <property type="entry name" value="MFS general substrate transporter"/>
    <property type="match status" value="2"/>
</dbReference>
<feature type="transmembrane region" description="Helical" evidence="5">
    <location>
        <begin position="76"/>
        <end position="97"/>
    </location>
</feature>
<feature type="transmembrane region" description="Helical" evidence="5">
    <location>
        <begin position="353"/>
        <end position="379"/>
    </location>
</feature>
<keyword evidence="2 5" id="KW-0812">Transmembrane</keyword>
<comment type="caution">
    <text evidence="7">The sequence shown here is derived from an EMBL/GenBank/DDBJ whole genome shotgun (WGS) entry which is preliminary data.</text>
</comment>
<dbReference type="PANTHER" id="PTHR42718">
    <property type="entry name" value="MAJOR FACILITATOR SUPERFAMILY MULTIDRUG TRANSPORTER MFSC"/>
    <property type="match status" value="1"/>
</dbReference>
<protein>
    <submittedName>
        <fullName evidence="7">MFS transporter</fullName>
    </submittedName>
</protein>
<proteinExistence type="predicted"/>
<evidence type="ECO:0000313" key="8">
    <source>
        <dbReference type="Proteomes" id="UP001500212"/>
    </source>
</evidence>
<accession>A0ABP8TCM7</accession>
<keyword evidence="4 5" id="KW-0472">Membrane</keyword>
<feature type="transmembrane region" description="Helical" evidence="5">
    <location>
        <begin position="221"/>
        <end position="242"/>
    </location>
</feature>
<dbReference type="EMBL" id="BAABHJ010000002">
    <property type="protein sequence ID" value="GAA4602330.1"/>
    <property type="molecule type" value="Genomic_DNA"/>
</dbReference>
<evidence type="ECO:0000256" key="1">
    <source>
        <dbReference type="ARBA" id="ARBA00004651"/>
    </source>
</evidence>